<keyword evidence="3" id="KW-1185">Reference proteome</keyword>
<proteinExistence type="predicted"/>
<sequence>MIYSTYASAQQTNVFPNDGNVGIGFTNPSAKFTVIGGGLATSNAGLSISSYLNYGRLTSGTVNSIHNFLDQESLELSSGSSQKTGIAIEGLTSSFGSAIRMFTGNYERFRINSNGDVGVGTSTLDNSQGWNRVFQVNGPNNAKLLVTESTGVKIGIYSHSGYNGKIGTESNHNLTFTAGYWNDVMTLTTAGNVGIGTTSPDSKLAVNGNIRAREIKVENSNWPDYVFAKDYELPALQETEKHIKDKGHLPGIPSAAEVKANGIDLGEMNAKLLQKIEELTLHLIEMKKDSNDEREKNKAQQKEIEYLKSKLK</sequence>
<dbReference type="EMBL" id="FWXT01000001">
    <property type="protein sequence ID" value="SMC74967.1"/>
    <property type="molecule type" value="Genomic_DNA"/>
</dbReference>
<dbReference type="AlphaFoldDB" id="A0A1W2BPU7"/>
<protein>
    <recommendedName>
        <fullName evidence="4">Chaperone of endosialidase</fullName>
    </recommendedName>
</protein>
<evidence type="ECO:0008006" key="4">
    <source>
        <dbReference type="Google" id="ProtNLM"/>
    </source>
</evidence>
<evidence type="ECO:0000256" key="1">
    <source>
        <dbReference type="SAM" id="MobiDB-lite"/>
    </source>
</evidence>
<evidence type="ECO:0000313" key="3">
    <source>
        <dbReference type="Proteomes" id="UP000192756"/>
    </source>
</evidence>
<organism evidence="2 3">
    <name type="scientific">Pedobacter africanus</name>
    <dbReference type="NCBI Taxonomy" id="151894"/>
    <lineage>
        <taxon>Bacteria</taxon>
        <taxon>Pseudomonadati</taxon>
        <taxon>Bacteroidota</taxon>
        <taxon>Sphingobacteriia</taxon>
        <taxon>Sphingobacteriales</taxon>
        <taxon>Sphingobacteriaceae</taxon>
        <taxon>Pedobacter</taxon>
    </lineage>
</organism>
<feature type="region of interest" description="Disordered" evidence="1">
    <location>
        <begin position="287"/>
        <end position="312"/>
    </location>
</feature>
<dbReference type="STRING" id="151894.SAMN04488524_2542"/>
<gene>
    <name evidence="2" type="ORF">SAMN04488524_2542</name>
</gene>
<evidence type="ECO:0000313" key="2">
    <source>
        <dbReference type="EMBL" id="SMC74967.1"/>
    </source>
</evidence>
<accession>A0A1W2BPU7</accession>
<dbReference type="Proteomes" id="UP000192756">
    <property type="component" value="Unassembled WGS sequence"/>
</dbReference>
<reference evidence="3" key="1">
    <citation type="submission" date="2017-04" db="EMBL/GenBank/DDBJ databases">
        <authorList>
            <person name="Varghese N."/>
            <person name="Submissions S."/>
        </authorList>
    </citation>
    <scope>NUCLEOTIDE SEQUENCE [LARGE SCALE GENOMIC DNA]</scope>
    <source>
        <strain evidence="3">DSM 12126</strain>
    </source>
</reference>
<name>A0A1W2BPU7_9SPHI</name>